<organism evidence="2 3">
    <name type="scientific">Trichoderma asperellum (strain ATCC 204424 / CBS 433.97 / NBRC 101777)</name>
    <dbReference type="NCBI Taxonomy" id="1042311"/>
    <lineage>
        <taxon>Eukaryota</taxon>
        <taxon>Fungi</taxon>
        <taxon>Dikarya</taxon>
        <taxon>Ascomycota</taxon>
        <taxon>Pezizomycotina</taxon>
        <taxon>Sordariomycetes</taxon>
        <taxon>Hypocreomycetidae</taxon>
        <taxon>Hypocreales</taxon>
        <taxon>Hypocreaceae</taxon>
        <taxon>Trichoderma</taxon>
    </lineage>
</organism>
<keyword evidence="3" id="KW-1185">Reference proteome</keyword>
<dbReference type="InterPro" id="IPR046676">
    <property type="entry name" value="DUF6546"/>
</dbReference>
<evidence type="ECO:0000313" key="2">
    <source>
        <dbReference type="EMBL" id="PTB45626.1"/>
    </source>
</evidence>
<reference evidence="2 3" key="1">
    <citation type="submission" date="2016-07" db="EMBL/GenBank/DDBJ databases">
        <title>Multiple horizontal gene transfer events from other fungi enriched the ability of initially mycotrophic Trichoderma (Ascomycota) to feed on dead plant biomass.</title>
        <authorList>
            <consortium name="DOE Joint Genome Institute"/>
            <person name="Aerts A."/>
            <person name="Atanasova L."/>
            <person name="Chenthamara K."/>
            <person name="Zhang J."/>
            <person name="Grujic M."/>
            <person name="Henrissat B."/>
            <person name="Kuo A."/>
            <person name="Salamov A."/>
            <person name="Lipzen A."/>
            <person name="Labutti K."/>
            <person name="Barry K."/>
            <person name="Miao Y."/>
            <person name="Rahimi M.J."/>
            <person name="Shen Q."/>
            <person name="Grigoriev I.V."/>
            <person name="Kubicek C.P."/>
            <person name="Druzhinina I.S."/>
        </authorList>
    </citation>
    <scope>NUCLEOTIDE SEQUENCE [LARGE SCALE GENOMIC DNA]</scope>
    <source>
        <strain evidence="2 3">CBS 433.97</strain>
    </source>
</reference>
<dbReference type="Pfam" id="PF20183">
    <property type="entry name" value="DUF6546"/>
    <property type="match status" value="1"/>
</dbReference>
<feature type="domain" description="DUF6546" evidence="1">
    <location>
        <begin position="2"/>
        <end position="50"/>
    </location>
</feature>
<proteinExistence type="predicted"/>
<dbReference type="OrthoDB" id="5100373at2759"/>
<evidence type="ECO:0000259" key="1">
    <source>
        <dbReference type="Pfam" id="PF20183"/>
    </source>
</evidence>
<accession>A0A2T3ZLF4</accession>
<protein>
    <recommendedName>
        <fullName evidence="1">DUF6546 domain-containing protein</fullName>
    </recommendedName>
</protein>
<name>A0A2T3ZLF4_TRIA4</name>
<gene>
    <name evidence="2" type="ORF">M441DRAFT_321736</name>
</gene>
<dbReference type="AlphaFoldDB" id="A0A2T3ZLF4"/>
<sequence>MKMPNLKAMEIWNGRQGLAALFKYQPEGDEQSAMVSLRGTWYFVLQPPVI</sequence>
<dbReference type="Proteomes" id="UP000240493">
    <property type="component" value="Unassembled WGS sequence"/>
</dbReference>
<evidence type="ECO:0000313" key="3">
    <source>
        <dbReference type="Proteomes" id="UP000240493"/>
    </source>
</evidence>
<dbReference type="EMBL" id="KZ679257">
    <property type="protein sequence ID" value="PTB45626.1"/>
    <property type="molecule type" value="Genomic_DNA"/>
</dbReference>